<protein>
    <submittedName>
        <fullName evidence="3">SNF2_N domain-containing protein</fullName>
    </submittedName>
</protein>
<proteinExistence type="predicted"/>
<dbReference type="AlphaFoldDB" id="A0A0R3PS76"/>
<evidence type="ECO:0000313" key="3">
    <source>
        <dbReference type="WBParaSite" id="ACOC_0000845501-mRNA-1"/>
    </source>
</evidence>
<reference evidence="1 2" key="2">
    <citation type="submission" date="2018-11" db="EMBL/GenBank/DDBJ databases">
        <authorList>
            <consortium name="Pathogen Informatics"/>
        </authorList>
    </citation>
    <scope>NUCLEOTIDE SEQUENCE [LARGE SCALE GENOMIC DNA]</scope>
    <source>
        <strain evidence="1 2">Costa Rica</strain>
    </source>
</reference>
<dbReference type="Proteomes" id="UP000267027">
    <property type="component" value="Unassembled WGS sequence"/>
</dbReference>
<dbReference type="WBParaSite" id="ACOC_0000845501-mRNA-1">
    <property type="protein sequence ID" value="ACOC_0000845501-mRNA-1"/>
    <property type="gene ID" value="ACOC_0000845501"/>
</dbReference>
<organism evidence="3">
    <name type="scientific">Angiostrongylus costaricensis</name>
    <name type="common">Nematode worm</name>
    <dbReference type="NCBI Taxonomy" id="334426"/>
    <lineage>
        <taxon>Eukaryota</taxon>
        <taxon>Metazoa</taxon>
        <taxon>Ecdysozoa</taxon>
        <taxon>Nematoda</taxon>
        <taxon>Chromadorea</taxon>
        <taxon>Rhabditida</taxon>
        <taxon>Rhabditina</taxon>
        <taxon>Rhabditomorpha</taxon>
        <taxon>Strongyloidea</taxon>
        <taxon>Metastrongylidae</taxon>
        <taxon>Angiostrongylus</taxon>
    </lineage>
</organism>
<gene>
    <name evidence="1" type="ORF">ACOC_LOCUS8456</name>
</gene>
<sequence>MIELFDHGRCGLDKAGEEFEKAQKWVIVTPRRRFQLLSIDKTTNLHRSLKSVEVLVVDKAERFDESQFEIP</sequence>
<keyword evidence="2" id="KW-1185">Reference proteome</keyword>
<name>A0A0R3PS76_ANGCS</name>
<evidence type="ECO:0000313" key="1">
    <source>
        <dbReference type="EMBL" id="VDM60041.1"/>
    </source>
</evidence>
<accession>A0A0R3PS76</accession>
<evidence type="ECO:0000313" key="2">
    <source>
        <dbReference type="Proteomes" id="UP000267027"/>
    </source>
</evidence>
<reference evidence="3" key="1">
    <citation type="submission" date="2017-02" db="UniProtKB">
        <authorList>
            <consortium name="WormBaseParasite"/>
        </authorList>
    </citation>
    <scope>IDENTIFICATION</scope>
</reference>
<dbReference type="EMBL" id="UYYA01004160">
    <property type="protein sequence ID" value="VDM60041.1"/>
    <property type="molecule type" value="Genomic_DNA"/>
</dbReference>